<comment type="catalytic activity">
    <reaction evidence="6">
        <text>L-tryptophan + O2 = indole-3-acetamide + CO2 + H2O</text>
        <dbReference type="Rhea" id="RHEA:16165"/>
        <dbReference type="ChEBI" id="CHEBI:15377"/>
        <dbReference type="ChEBI" id="CHEBI:15379"/>
        <dbReference type="ChEBI" id="CHEBI:16031"/>
        <dbReference type="ChEBI" id="CHEBI:16526"/>
        <dbReference type="ChEBI" id="CHEBI:57912"/>
        <dbReference type="EC" id="1.13.12.3"/>
    </reaction>
</comment>
<dbReference type="InterPro" id="IPR036188">
    <property type="entry name" value="FAD/NAD-bd_sf"/>
</dbReference>
<gene>
    <name evidence="8" type="ORF">AHMF7605_10050</name>
</gene>
<organism evidence="8 9">
    <name type="scientific">Adhaeribacter arboris</name>
    <dbReference type="NCBI Taxonomy" id="2072846"/>
    <lineage>
        <taxon>Bacteria</taxon>
        <taxon>Pseudomonadati</taxon>
        <taxon>Bacteroidota</taxon>
        <taxon>Cytophagia</taxon>
        <taxon>Cytophagales</taxon>
        <taxon>Hymenobacteraceae</taxon>
        <taxon>Adhaeribacter</taxon>
    </lineage>
</organism>
<dbReference type="InterPro" id="IPR002937">
    <property type="entry name" value="Amino_oxidase"/>
</dbReference>
<comment type="pathway">
    <text evidence="1">Plant hormone metabolism; auxin biosynthesis.</text>
</comment>
<dbReference type="OrthoDB" id="56323at2"/>
<dbReference type="PRINTS" id="PR00419">
    <property type="entry name" value="ADXRDTASE"/>
</dbReference>
<evidence type="ECO:0000313" key="8">
    <source>
        <dbReference type="EMBL" id="PSR53837.1"/>
    </source>
</evidence>
<dbReference type="GO" id="GO:0050361">
    <property type="term" value="F:tryptophan 2-monooxygenase activity"/>
    <property type="evidence" value="ECO:0007669"/>
    <property type="project" value="UniProtKB-EC"/>
</dbReference>
<dbReference type="SUPFAM" id="SSF54373">
    <property type="entry name" value="FAD-linked reductases, C-terminal domain"/>
    <property type="match status" value="1"/>
</dbReference>
<proteinExistence type="inferred from homology"/>
<evidence type="ECO:0000256" key="2">
    <source>
        <dbReference type="ARBA" id="ARBA00005833"/>
    </source>
</evidence>
<dbReference type="GO" id="GO:0009851">
    <property type="term" value="P:auxin biosynthetic process"/>
    <property type="evidence" value="ECO:0007669"/>
    <property type="project" value="UniProtKB-KW"/>
</dbReference>
<accession>A0A2T2YE96</accession>
<dbReference type="Proteomes" id="UP000240357">
    <property type="component" value="Unassembled WGS sequence"/>
</dbReference>
<evidence type="ECO:0000256" key="6">
    <source>
        <dbReference type="ARBA" id="ARBA00047321"/>
    </source>
</evidence>
<evidence type="ECO:0000256" key="4">
    <source>
        <dbReference type="ARBA" id="ARBA00017871"/>
    </source>
</evidence>
<feature type="domain" description="Amine oxidase" evidence="7">
    <location>
        <begin position="12"/>
        <end position="432"/>
    </location>
</feature>
<reference evidence="8 9" key="1">
    <citation type="submission" date="2018-03" db="EMBL/GenBank/DDBJ databases">
        <title>Adhaeribacter sp. HMF7605 Genome sequencing and assembly.</title>
        <authorList>
            <person name="Kang H."/>
            <person name="Kang J."/>
            <person name="Cha I."/>
            <person name="Kim H."/>
            <person name="Joh K."/>
        </authorList>
    </citation>
    <scope>NUCLEOTIDE SEQUENCE [LARGE SCALE GENOMIC DNA]</scope>
    <source>
        <strain evidence="8 9">HMF7605</strain>
    </source>
</reference>
<name>A0A2T2YE96_9BACT</name>
<dbReference type="EC" id="1.13.12.3" evidence="3"/>
<evidence type="ECO:0000313" key="9">
    <source>
        <dbReference type="Proteomes" id="UP000240357"/>
    </source>
</evidence>
<dbReference type="EMBL" id="PYFT01000001">
    <property type="protein sequence ID" value="PSR53837.1"/>
    <property type="molecule type" value="Genomic_DNA"/>
</dbReference>
<dbReference type="InterPro" id="IPR050281">
    <property type="entry name" value="Flavin_monoamine_oxidase"/>
</dbReference>
<comment type="similarity">
    <text evidence="2">Belongs to the tryptophan 2-monooxygenase family.</text>
</comment>
<dbReference type="SUPFAM" id="SSF51905">
    <property type="entry name" value="FAD/NAD(P)-binding domain"/>
    <property type="match status" value="1"/>
</dbReference>
<dbReference type="Gene3D" id="3.50.50.60">
    <property type="entry name" value="FAD/NAD(P)-binding domain"/>
    <property type="match status" value="1"/>
</dbReference>
<dbReference type="Pfam" id="PF01593">
    <property type="entry name" value="Amino_oxidase"/>
    <property type="match status" value="1"/>
</dbReference>
<sequence>MTDIIIIGAGAAGLIAARELTKAGKKVTLLEARSRLGGRIFTQYNTDFSVPVEAGAEFIHGDLPFTQALLQEVGVSLHLLEGRNYQVLNGVLQESESFIPDFNILLTRLNQLEQDIPFAEFLERYLPEEQFENLRLGVIRFAEGYDAADIRRASSFALREEWQTDAAANSYHPAGGYHQIIDLLAREISRKGGTIVTSSAVKEIKWQPGQVQVTCAGGSTYTAPKILITVPLGVLQAEPNSEGYINFSPELPTRREALNALGFGPVIKILLEFKTAFWEEAVNGPSERHQMPELAFLFTDASAISAWWTQLPNKTPLLTGWIAGTEAEKRRNTSNEAIMIEALKVLAFLFHTNVEFLKSQLIAQQVYNWLADPFARGAYAYATVNGTGARQLLTTPEADTLYFAGEALYEGPAIGTVEAALASGLAAAHNIINS</sequence>
<dbReference type="RefSeq" id="WP_106928873.1">
    <property type="nucleotide sequence ID" value="NZ_PYFT01000001.1"/>
</dbReference>
<evidence type="ECO:0000256" key="3">
    <source>
        <dbReference type="ARBA" id="ARBA00012535"/>
    </source>
</evidence>
<protein>
    <recommendedName>
        <fullName evidence="4">Tryptophan 2-monooxygenase</fullName>
        <ecNumber evidence="3">1.13.12.3</ecNumber>
    </recommendedName>
</protein>
<evidence type="ECO:0000259" key="7">
    <source>
        <dbReference type="Pfam" id="PF01593"/>
    </source>
</evidence>
<keyword evidence="5" id="KW-0073">Auxin biosynthesis</keyword>
<keyword evidence="9" id="KW-1185">Reference proteome</keyword>
<evidence type="ECO:0000256" key="1">
    <source>
        <dbReference type="ARBA" id="ARBA00004814"/>
    </source>
</evidence>
<dbReference type="PANTHER" id="PTHR10742:SF410">
    <property type="entry name" value="LYSINE-SPECIFIC HISTONE DEMETHYLASE 2"/>
    <property type="match status" value="1"/>
</dbReference>
<comment type="caution">
    <text evidence="8">The sequence shown here is derived from an EMBL/GenBank/DDBJ whole genome shotgun (WGS) entry which is preliminary data.</text>
</comment>
<dbReference type="AlphaFoldDB" id="A0A2T2YE96"/>
<evidence type="ECO:0000256" key="5">
    <source>
        <dbReference type="ARBA" id="ARBA00023070"/>
    </source>
</evidence>
<dbReference type="PANTHER" id="PTHR10742">
    <property type="entry name" value="FLAVIN MONOAMINE OXIDASE"/>
    <property type="match status" value="1"/>
</dbReference>